<dbReference type="EMBL" id="MQTW01003457">
    <property type="protein sequence ID" value="RYC76827.1"/>
    <property type="molecule type" value="Genomic_DNA"/>
</dbReference>
<reference evidence="1 2" key="1">
    <citation type="submission" date="2016-12" db="EMBL/GenBank/DDBJ databases">
        <title>Draft genome sequence of Fusarium oxysporum causing rot on Narcissus.</title>
        <authorList>
            <person name="Armitage A.D."/>
            <person name="Taylor A."/>
            <person name="Clarkson J.P."/>
            <person name="Harrison R.J."/>
            <person name="Jackson A.C."/>
        </authorList>
    </citation>
    <scope>NUCLEOTIDE SEQUENCE [LARGE SCALE GENOMIC DNA]</scope>
    <source>
        <strain evidence="1 2">N139</strain>
    </source>
</reference>
<organism evidence="1 2">
    <name type="scientific">Fusarium oxysporum f. sp. narcissi</name>
    <dbReference type="NCBI Taxonomy" id="451672"/>
    <lineage>
        <taxon>Eukaryota</taxon>
        <taxon>Fungi</taxon>
        <taxon>Dikarya</taxon>
        <taxon>Ascomycota</taxon>
        <taxon>Pezizomycotina</taxon>
        <taxon>Sordariomycetes</taxon>
        <taxon>Hypocreomycetidae</taxon>
        <taxon>Hypocreales</taxon>
        <taxon>Nectriaceae</taxon>
        <taxon>Fusarium</taxon>
        <taxon>Fusarium oxysporum species complex</taxon>
    </lineage>
</organism>
<proteinExistence type="predicted"/>
<dbReference type="Proteomes" id="UP000290540">
    <property type="component" value="Unassembled WGS sequence"/>
</dbReference>
<gene>
    <name evidence="1" type="ORF">BFJ63_vAg20298</name>
</gene>
<evidence type="ECO:0000313" key="2">
    <source>
        <dbReference type="Proteomes" id="UP000290540"/>
    </source>
</evidence>
<accession>A0A4Q2UZC0</accession>
<dbReference type="Gene3D" id="3.40.1090.10">
    <property type="entry name" value="Cytosolic phospholipase A2 catalytic domain"/>
    <property type="match status" value="1"/>
</dbReference>
<sequence>GICALSLAHKGISIKKAIQEFTDLSQRVFVTQPIWTRVLNLLARGSIYGSRAIDEPLKSHYGESTLSDYSLASARAAKILVTVTGTPSGDHILSNFNGVGLDASHCDFEQAFCQLSDPERQKAILAWQA</sequence>
<protein>
    <submittedName>
        <fullName evidence="1">Uncharacterized protein</fullName>
    </submittedName>
</protein>
<name>A0A4Q2UZC0_FUSOX</name>
<evidence type="ECO:0000313" key="1">
    <source>
        <dbReference type="EMBL" id="RYC76827.1"/>
    </source>
</evidence>
<comment type="caution">
    <text evidence="1">The sequence shown here is derived from an EMBL/GenBank/DDBJ whole genome shotgun (WGS) entry which is preliminary data.</text>
</comment>
<dbReference type="AlphaFoldDB" id="A0A4Q2UZC0"/>
<feature type="non-terminal residue" evidence="1">
    <location>
        <position position="1"/>
    </location>
</feature>